<keyword evidence="3" id="KW-1185">Reference proteome</keyword>
<dbReference type="RefSeq" id="WP_336203905.1">
    <property type="nucleotide sequence ID" value="NZ_JBANEI010000023.1"/>
</dbReference>
<dbReference type="Pfam" id="PF04383">
    <property type="entry name" value="KilA-N"/>
    <property type="match status" value="1"/>
</dbReference>
<dbReference type="EMBL" id="JBANEI010000023">
    <property type="protein sequence ID" value="MEI2684262.1"/>
    <property type="molecule type" value="Genomic_DNA"/>
</dbReference>
<proteinExistence type="predicted"/>
<dbReference type="InterPro" id="IPR018004">
    <property type="entry name" value="KilA/APSES_HTH"/>
</dbReference>
<evidence type="ECO:0000313" key="3">
    <source>
        <dbReference type="Proteomes" id="UP001306592"/>
    </source>
</evidence>
<dbReference type="PROSITE" id="PS51301">
    <property type="entry name" value="KILA_N"/>
    <property type="match status" value="1"/>
</dbReference>
<protein>
    <submittedName>
        <fullName evidence="2">KilA-N domain-containing protein</fullName>
    </submittedName>
</protein>
<evidence type="ECO:0000259" key="1">
    <source>
        <dbReference type="PROSITE" id="PS51301"/>
    </source>
</evidence>
<feature type="domain" description="KilA-N" evidence="1">
    <location>
        <begin position="1"/>
        <end position="114"/>
    </location>
</feature>
<evidence type="ECO:0000313" key="2">
    <source>
        <dbReference type="EMBL" id="MEI2684262.1"/>
    </source>
</evidence>
<sequence>MITKLPIVVGVEIPLDEFGRYNLNTLHKASGEGENKEPNRWLRTKQAKELIAELESKLLKMFQTPNMAAAQKVVDTAVGGTSPGTYAHELIAVSYAGWVRADFQLDVNQAFIDYKSGGGQISLQNMPSLAHLTGRFEELRNLVALDEKQEAELLSICSLIMNGRKKTKGKRQIMIEALDTAGQVSMVLKGGGK</sequence>
<dbReference type="Proteomes" id="UP001306592">
    <property type="component" value="Unassembled WGS sequence"/>
</dbReference>
<reference evidence="2 3" key="1">
    <citation type="submission" date="2024-02" db="EMBL/GenBank/DDBJ databases">
        <title>First report Erwinia aphidicola in onion in Chile.</title>
        <authorList>
            <person name="Valenzuela M."/>
            <person name="Pena M."/>
            <person name="Dutta B."/>
        </authorList>
    </citation>
    <scope>NUCLEOTIDE SEQUENCE [LARGE SCALE GENOMIC DNA]</scope>
    <source>
        <strain evidence="2 3">QCJ3A</strain>
    </source>
</reference>
<comment type="caution">
    <text evidence="2">The sequence shown here is derived from an EMBL/GenBank/DDBJ whole genome shotgun (WGS) entry which is preliminary data.</text>
</comment>
<dbReference type="SMART" id="SM01252">
    <property type="entry name" value="KilA-N"/>
    <property type="match status" value="1"/>
</dbReference>
<accession>A0ABU8DMH0</accession>
<dbReference type="InterPro" id="IPR017880">
    <property type="entry name" value="KilA_N"/>
</dbReference>
<organism evidence="2 3">
    <name type="scientific">Erwinia aphidicola</name>
    <dbReference type="NCBI Taxonomy" id="68334"/>
    <lineage>
        <taxon>Bacteria</taxon>
        <taxon>Pseudomonadati</taxon>
        <taxon>Pseudomonadota</taxon>
        <taxon>Gammaproteobacteria</taxon>
        <taxon>Enterobacterales</taxon>
        <taxon>Erwiniaceae</taxon>
        <taxon>Erwinia</taxon>
    </lineage>
</organism>
<name>A0ABU8DMH0_ERWAP</name>
<gene>
    <name evidence="2" type="ORF">V8N49_21725</name>
</gene>